<name>A0A8K0UUP7_9AGAR</name>
<organism evidence="3 4">
    <name type="scientific">Cristinia sonorae</name>
    <dbReference type="NCBI Taxonomy" id="1940300"/>
    <lineage>
        <taxon>Eukaryota</taxon>
        <taxon>Fungi</taxon>
        <taxon>Dikarya</taxon>
        <taxon>Basidiomycota</taxon>
        <taxon>Agaricomycotina</taxon>
        <taxon>Agaricomycetes</taxon>
        <taxon>Agaricomycetidae</taxon>
        <taxon>Agaricales</taxon>
        <taxon>Pleurotineae</taxon>
        <taxon>Stephanosporaceae</taxon>
        <taxon>Cristinia</taxon>
    </lineage>
</organism>
<feature type="region of interest" description="Disordered" evidence="1">
    <location>
        <begin position="33"/>
        <end position="55"/>
    </location>
</feature>
<feature type="domain" description="SET" evidence="2">
    <location>
        <begin position="404"/>
        <end position="606"/>
    </location>
</feature>
<dbReference type="InterPro" id="IPR046341">
    <property type="entry name" value="SET_dom_sf"/>
</dbReference>
<dbReference type="PANTHER" id="PTHR47643">
    <property type="entry name" value="TPR DOMAIN PROTEIN (AFU_ORTHOLOGUE AFUA_5G12710)"/>
    <property type="match status" value="1"/>
</dbReference>
<accession>A0A8K0UUP7</accession>
<dbReference type="SUPFAM" id="SSF82199">
    <property type="entry name" value="SET domain"/>
    <property type="match status" value="1"/>
</dbReference>
<dbReference type="AlphaFoldDB" id="A0A8K0UUP7"/>
<evidence type="ECO:0000256" key="1">
    <source>
        <dbReference type="SAM" id="MobiDB-lite"/>
    </source>
</evidence>
<dbReference type="InterPro" id="IPR001214">
    <property type="entry name" value="SET_dom"/>
</dbReference>
<evidence type="ECO:0000313" key="3">
    <source>
        <dbReference type="EMBL" id="KAH8103881.1"/>
    </source>
</evidence>
<dbReference type="InterPro" id="IPR011990">
    <property type="entry name" value="TPR-like_helical_dom_sf"/>
</dbReference>
<dbReference type="InterPro" id="IPR053209">
    <property type="entry name" value="Gramillin-biosynth_MTr"/>
</dbReference>
<dbReference type="Proteomes" id="UP000813824">
    <property type="component" value="Unassembled WGS sequence"/>
</dbReference>
<dbReference type="CDD" id="cd20071">
    <property type="entry name" value="SET_SMYD"/>
    <property type="match status" value="1"/>
</dbReference>
<evidence type="ECO:0000259" key="2">
    <source>
        <dbReference type="PROSITE" id="PS50280"/>
    </source>
</evidence>
<keyword evidence="4" id="KW-1185">Reference proteome</keyword>
<feature type="compositionally biased region" description="Polar residues" evidence="1">
    <location>
        <begin position="33"/>
        <end position="43"/>
    </location>
</feature>
<dbReference type="Gene3D" id="2.170.270.10">
    <property type="entry name" value="SET domain"/>
    <property type="match status" value="1"/>
</dbReference>
<dbReference type="PROSITE" id="PS50280">
    <property type="entry name" value="SET"/>
    <property type="match status" value="1"/>
</dbReference>
<dbReference type="EMBL" id="JAEVFJ010000006">
    <property type="protein sequence ID" value="KAH8103881.1"/>
    <property type="molecule type" value="Genomic_DNA"/>
</dbReference>
<dbReference type="Gene3D" id="1.25.40.10">
    <property type="entry name" value="Tetratricopeptide repeat domain"/>
    <property type="match status" value="1"/>
</dbReference>
<dbReference type="PANTHER" id="PTHR47643:SF2">
    <property type="entry name" value="TPR DOMAIN PROTEIN (AFU_ORTHOLOGUE AFUA_5G12710)"/>
    <property type="match status" value="1"/>
</dbReference>
<dbReference type="SUPFAM" id="SSF48452">
    <property type="entry name" value="TPR-like"/>
    <property type="match status" value="1"/>
</dbReference>
<proteinExistence type="predicted"/>
<comment type="caution">
    <text evidence="3">The sequence shown here is derived from an EMBL/GenBank/DDBJ whole genome shotgun (WGS) entry which is preliminary data.</text>
</comment>
<gene>
    <name evidence="3" type="ORF">BXZ70DRAFT_669780</name>
</gene>
<dbReference type="OrthoDB" id="5945798at2759"/>
<evidence type="ECO:0000313" key="4">
    <source>
        <dbReference type="Proteomes" id="UP000813824"/>
    </source>
</evidence>
<protein>
    <recommendedName>
        <fullName evidence="2">SET domain-containing protein</fullName>
    </recommendedName>
</protein>
<reference evidence="3" key="1">
    <citation type="journal article" date="2021" name="New Phytol.">
        <title>Evolutionary innovations through gain and loss of genes in the ectomycorrhizal Boletales.</title>
        <authorList>
            <person name="Wu G."/>
            <person name="Miyauchi S."/>
            <person name="Morin E."/>
            <person name="Kuo A."/>
            <person name="Drula E."/>
            <person name="Varga T."/>
            <person name="Kohler A."/>
            <person name="Feng B."/>
            <person name="Cao Y."/>
            <person name="Lipzen A."/>
            <person name="Daum C."/>
            <person name="Hundley H."/>
            <person name="Pangilinan J."/>
            <person name="Johnson J."/>
            <person name="Barry K."/>
            <person name="LaButti K."/>
            <person name="Ng V."/>
            <person name="Ahrendt S."/>
            <person name="Min B."/>
            <person name="Choi I.G."/>
            <person name="Park H."/>
            <person name="Plett J.M."/>
            <person name="Magnuson J."/>
            <person name="Spatafora J.W."/>
            <person name="Nagy L.G."/>
            <person name="Henrissat B."/>
            <person name="Grigoriev I.V."/>
            <person name="Yang Z.L."/>
            <person name="Xu J."/>
            <person name="Martin F.M."/>
        </authorList>
    </citation>
    <scope>NUCLEOTIDE SEQUENCE</scope>
    <source>
        <strain evidence="3">KKN 215</strain>
    </source>
</reference>
<sequence length="830" mass="92173">MTKLVCSDAELAAMVAAKIIPPDMVDQIRETPATTTNAAQPVSSGAARGISSKSNTTELMAEAEKALERAKESYLREQKLPPAKAPEVSREMLLSQVASLRSRDGDGGPRQALLGTMPEHSIESVENLKRITISSLMMRTRHKGKYLLCRIISSPARAVRAVFVIEDPEGRASKVSVAYYPFTLDVPLFYLDVMFPLGGVLAIREPKCIFDPDNNTPLIQVDSPSDTVFLDVQSPHSANVSWSTNSVSQIPPAATSLVWKNRGNDCFKKKEWLAASMAYSEGLKLEPDNHLLLLNRAAANLELHWYKSVIEDTKIVSAMKLDDSSESLKLKTVLRLIKAYYWSQNYAEVIQTAKLFPSNQDVQGYATKATIRTRERDTGKYDWPSLYRASRDPVFRPDAAHHRGPIQVKSFDGRMGVFTTRKVDQGEILLVATPIASSFPRDPPKGRELFLSHNFLTDETGKKSTYSLVAEVVTRVWDDPDLARILHAIDAGSRFPSTAPYPGIHAPSRPMSHPHMPASDIDIARIEGICSLNAFELEDVGTPFNPETLRQPQTPIRDKPLAVYEIPSFCNHSCVPTASKVFFGTLMMVRANKEMRQGEEVTFNFCPVTDSYEERTAFVERKWGVPCICALCKADRTDTPESRALRADILKKPAAENVTEAKKRIADLKNSYASSPERSACGIKPELFLEYFLLGILYRKLAKTGHASVAREHELRAAEAFLDALDAMGMVIRDRSIFGPSRVPMGPDITRLPVDVASPILHPRLCVAAMVYLISVFCVFDANDRIFSWMAAAGWVETQYAGTVVGTQGCHFLASKYGKMVEEIYGAFFY</sequence>
<dbReference type="Pfam" id="PF00856">
    <property type="entry name" value="SET"/>
    <property type="match status" value="1"/>
</dbReference>